<evidence type="ECO:0000256" key="1">
    <source>
        <dbReference type="ARBA" id="ARBA00006484"/>
    </source>
</evidence>
<evidence type="ECO:0000313" key="5">
    <source>
        <dbReference type="Proteomes" id="UP000327118"/>
    </source>
</evidence>
<evidence type="ECO:0000313" key="4">
    <source>
        <dbReference type="EMBL" id="KAE8354602.1"/>
    </source>
</evidence>
<gene>
    <name evidence="4" type="ORF">BDV28DRAFT_130645</name>
</gene>
<accession>A0A5N6ZAB9</accession>
<dbReference type="InterPro" id="IPR036291">
    <property type="entry name" value="NAD(P)-bd_dom_sf"/>
</dbReference>
<dbReference type="Gene3D" id="3.40.50.720">
    <property type="entry name" value="NAD(P)-binding Rossmann-like Domain"/>
    <property type="match status" value="1"/>
</dbReference>
<keyword evidence="3" id="KW-0560">Oxidoreductase</keyword>
<dbReference type="AlphaFoldDB" id="A0A5N6ZAB9"/>
<dbReference type="OrthoDB" id="191139at2759"/>
<dbReference type="Proteomes" id="UP000327118">
    <property type="component" value="Unassembled WGS sequence"/>
</dbReference>
<dbReference type="PANTHER" id="PTHR24320:SF272">
    <property type="entry name" value="NAD(P)-BINDING ROSSMANN-FOLD SUPERFAMILY PROTEIN"/>
    <property type="match status" value="1"/>
</dbReference>
<proteinExistence type="inferred from homology"/>
<organism evidence="4 5">
    <name type="scientific">Aspergillus coremiiformis</name>
    <dbReference type="NCBI Taxonomy" id="138285"/>
    <lineage>
        <taxon>Eukaryota</taxon>
        <taxon>Fungi</taxon>
        <taxon>Dikarya</taxon>
        <taxon>Ascomycota</taxon>
        <taxon>Pezizomycotina</taxon>
        <taxon>Eurotiomycetes</taxon>
        <taxon>Eurotiomycetidae</taxon>
        <taxon>Eurotiales</taxon>
        <taxon>Aspergillaceae</taxon>
        <taxon>Aspergillus</taxon>
        <taxon>Aspergillus subgen. Circumdati</taxon>
    </lineage>
</organism>
<dbReference type="SUPFAM" id="SSF51735">
    <property type="entry name" value="NAD(P)-binding Rossmann-fold domains"/>
    <property type="match status" value="1"/>
</dbReference>
<evidence type="ECO:0008006" key="6">
    <source>
        <dbReference type="Google" id="ProtNLM"/>
    </source>
</evidence>
<dbReference type="PRINTS" id="PR00081">
    <property type="entry name" value="GDHRDH"/>
</dbReference>
<protein>
    <recommendedName>
        <fullName evidence="6">NAD(P)-binding protein</fullName>
    </recommendedName>
</protein>
<evidence type="ECO:0000256" key="3">
    <source>
        <dbReference type="ARBA" id="ARBA00023002"/>
    </source>
</evidence>
<evidence type="ECO:0000256" key="2">
    <source>
        <dbReference type="ARBA" id="ARBA00022857"/>
    </source>
</evidence>
<comment type="similarity">
    <text evidence="1">Belongs to the short-chain dehydrogenases/reductases (SDR) family.</text>
</comment>
<sequence length="336" mass="36392">MSRYAEAHANPQGAGDARPTALQIVKDAEMEGKLAGKVAVITGVSSGIGIETVRAIAATGATLYLTARDLNKAKTALGDIFKPDQMELIQMDQASLDSVRSAAKAILSKTDKVSLLINNAGIMAVPERELSKDGYELQFATNHLSHFLLFNLLKPALLAASTPAFQSRVVNVSSSGHRPHGINASDNYHFQKGDYNPWVSYAQSKTANIYMANEIDRRYGSRGLHANSLHPGVIFTNLGTHLSAEQVEGMMKNPGWTKQWKSLEQGAATTVWAAVGKELEGKGGKYLSGCGETVRGPEGSQDSDHMETFVDHTYKPEDEARLWKDSLEMVGLSDDE</sequence>
<reference evidence="5" key="1">
    <citation type="submission" date="2019-04" db="EMBL/GenBank/DDBJ databases">
        <title>Friends and foes A comparative genomics studyof 23 Aspergillus species from section Flavi.</title>
        <authorList>
            <consortium name="DOE Joint Genome Institute"/>
            <person name="Kjaerbolling I."/>
            <person name="Vesth T."/>
            <person name="Frisvad J.C."/>
            <person name="Nybo J.L."/>
            <person name="Theobald S."/>
            <person name="Kildgaard S."/>
            <person name="Isbrandt T."/>
            <person name="Kuo A."/>
            <person name="Sato A."/>
            <person name="Lyhne E.K."/>
            <person name="Kogle M.E."/>
            <person name="Wiebenga A."/>
            <person name="Kun R.S."/>
            <person name="Lubbers R.J."/>
            <person name="Makela M.R."/>
            <person name="Barry K."/>
            <person name="Chovatia M."/>
            <person name="Clum A."/>
            <person name="Daum C."/>
            <person name="Haridas S."/>
            <person name="He G."/>
            <person name="LaButti K."/>
            <person name="Lipzen A."/>
            <person name="Mondo S."/>
            <person name="Riley R."/>
            <person name="Salamov A."/>
            <person name="Simmons B.A."/>
            <person name="Magnuson J.K."/>
            <person name="Henrissat B."/>
            <person name="Mortensen U.H."/>
            <person name="Larsen T.O."/>
            <person name="Devries R.P."/>
            <person name="Grigoriev I.V."/>
            <person name="Machida M."/>
            <person name="Baker S.E."/>
            <person name="Andersen M.R."/>
        </authorList>
    </citation>
    <scope>NUCLEOTIDE SEQUENCE [LARGE SCALE GENOMIC DNA]</scope>
    <source>
        <strain evidence="5">CBS 553.77</strain>
    </source>
</reference>
<dbReference type="Pfam" id="PF00106">
    <property type="entry name" value="adh_short"/>
    <property type="match status" value="1"/>
</dbReference>
<dbReference type="PANTHER" id="PTHR24320">
    <property type="entry name" value="RETINOL DEHYDROGENASE"/>
    <property type="match status" value="1"/>
</dbReference>
<dbReference type="EMBL" id="ML739069">
    <property type="protein sequence ID" value="KAE8354602.1"/>
    <property type="molecule type" value="Genomic_DNA"/>
</dbReference>
<dbReference type="GO" id="GO:0016491">
    <property type="term" value="F:oxidoreductase activity"/>
    <property type="evidence" value="ECO:0007669"/>
    <property type="project" value="UniProtKB-KW"/>
</dbReference>
<keyword evidence="2" id="KW-0521">NADP</keyword>
<name>A0A5N6ZAB9_9EURO</name>
<dbReference type="InterPro" id="IPR002347">
    <property type="entry name" value="SDR_fam"/>
</dbReference>
<keyword evidence="5" id="KW-1185">Reference proteome</keyword>